<dbReference type="InterPro" id="IPR036691">
    <property type="entry name" value="Endo/exonu/phosph_ase_sf"/>
</dbReference>
<evidence type="ECO:0000313" key="4">
    <source>
        <dbReference type="EMBL" id="UYV82693.1"/>
    </source>
</evidence>
<dbReference type="Gene3D" id="3.30.420.10">
    <property type="entry name" value="Ribonuclease H-like superfamily/Ribonuclease H"/>
    <property type="match status" value="2"/>
</dbReference>
<evidence type="ECO:0000256" key="1">
    <source>
        <dbReference type="ARBA" id="ARBA00004123"/>
    </source>
</evidence>
<sequence length="1773" mass="202007">MENTTILMKPDGRAVVQISSIYKKPDLPLLEEDLNLLLENNQSVIAAGDWNSKHPLWGSRTSNNSGTVLHNFSEKENLDIVAPSSPTHYSPLGNPDFLDIAILRNIPWTSRIKTLDALSSDHLPVILELTCPKDEFTTRACRLTNWVHFQQDLISSTPPRVPLKTEANIDSAVTILNDKIYNSYSKNTVISSSSSKQNPSTKALIKEKNKARKRWQATWDPAHRAIYLNLQGKVNKALKSDSTENWNQFIHKIESSPKDFWRKTKPIRKKTERISSLVTNGKTLLTDKEIGNELAEHFSNQFSKEKEDQPNITYNHQQEKMLTMTTPNEVKEVIKYLANHKAPGHDNITPQMAKNLPIKWIVFLAGVFNAALHLCYYPKVWKHAIIIPIPKKSAKSPEDLRPISLLPTIGKIYERIILRRLQMYLDNSNFIIPQQFGFRRGHSTTHQLIAVLDYIQIRRSHKEVVGAVFLDFAKAFDKVWHNGLIKKLTKHQFPSDIINFMQNYLQGRTFSVKQGNFITEPKPIQTGVPQGSILGPYLFNIYINDIPLHSKCKLKLFADDTAILFNSKSVNLLVTQLQDYLNDIIKWCDEWKLDINPTETQAILFPPRDNKKFKPQTNLPVNSSTISWADHAKYLGVTLDSKLKFNLHVQNTIRKAKIAKISLSSLLNFKSNLTTMHKFTLYKTCILPIITYALPVWGKYITPTDKKRIDAFMRICLRTTIGAPFNLSNKILKEDLNQPNLEEIYQDSATRLFSQFQKSSNPTIQEIVQNQVSEFDRGRIVAIRDCGLSFRETGSRVGRNQTTGMRICDRWMQEGTTDRRVRSHPPQCTTSRADTQIVCMAVTDLSVTSRTVAQHIHSVTHHPVSARTIRRGLQQSGLSARRPLFRLPLMQNHIRLRLQWCDERRMWTAKWNEIVFTNESRFCLQHHDGRIRVWRHRGERMLNSCVMRFTGPAPGFMVWGGIGYHSRTPLVRIAGTSNSQRYITEVLKPVVLPYLHGLPTAIVQQDNVRPHVTRIFQRFFVNRQIELLPWPVRSPDLSPIENMVHGCSTIDPDYIPICHTRSTLATSGSCLRMPGHRKRRRFKQTDAFTRGMVIGLKRAGWSIRQIPADTHLGASTVHRLWRRWLEQGNVAIYRNVGATRVTSARVDRRILRQAMAAPQATCTAILQHVQDTLDHSISTRTISRRLVANGLHSCRPLRRLPLTPPNRRQRLEWCRARSTWMTEWHRVVFSDELRFCLSSDSRRVRVWRRRGERSNPAAIVERPTVRQRGIMVWGAIAYDSRSPLLRIQGIMTAQRYVDDVLRPVTLPYLQGVPNALYQQDNARPHTARISQQALQYVQMLPWPPYSPDLSPIEHVWDIIGRRLHALPQPRSEDELWQMVEREWRAIPQDAIRTLIDSLPRRVAACIAVRAMDLAKKKWKKARKPIVNVADLEKEDEMVISRNHDILRPIGHPALKTLHEDLIHFISMRTELIKALIAEVENLSGTLEAFAELDEVMEANQPKTACHSTQTSPAPYCKETSSQTYPIKPATPASAALPAKKLASTLPAPAPTKRKQPEAPNPPAKRTNLKGPSKPAPSRVSKPAAARVTLHGEKSAAHTVVISDDPQADPREMLKAVRAAHTLPQGVWASLRTKGKLVLHSSNPDTIPEVTTSLASKLDGMKVRQQKEILPRICLFKVNEETPNSTIEETFLETAVVRKLPGDKVVRVAHRSAPRNGTCTAFIEVDLKTFRALGVRGRIVVDGVILNFEESIRARVCFRCCGFGHNAPELLLPL</sequence>
<dbReference type="InterPro" id="IPR036397">
    <property type="entry name" value="RNaseH_sf"/>
</dbReference>
<dbReference type="InterPro" id="IPR052560">
    <property type="entry name" value="RdDP_mobile_element"/>
</dbReference>
<gene>
    <name evidence="4" type="ORF">LAZ67_22000569</name>
</gene>
<feature type="region of interest" description="Disordered" evidence="2">
    <location>
        <begin position="1503"/>
        <end position="1522"/>
    </location>
</feature>
<dbReference type="PANTHER" id="PTHR36688">
    <property type="entry name" value="ENDO/EXONUCLEASE/PHOSPHATASE DOMAIN-CONTAINING PROTEIN"/>
    <property type="match status" value="1"/>
</dbReference>
<proteinExistence type="predicted"/>
<dbReference type="SUPFAM" id="SSF46689">
    <property type="entry name" value="Homeodomain-like"/>
    <property type="match status" value="2"/>
</dbReference>
<protein>
    <recommendedName>
        <fullName evidence="3">Reverse transcriptase domain-containing protein</fullName>
    </recommendedName>
</protein>
<evidence type="ECO:0000313" key="5">
    <source>
        <dbReference type="Proteomes" id="UP001235939"/>
    </source>
</evidence>
<reference evidence="4 5" key="1">
    <citation type="submission" date="2022-03" db="EMBL/GenBank/DDBJ databases">
        <title>A chromosomal length assembly of Cordylochernes scorpioides.</title>
        <authorList>
            <person name="Zeh D."/>
            <person name="Zeh J."/>
        </authorList>
    </citation>
    <scope>NUCLEOTIDE SEQUENCE [LARGE SCALE GENOMIC DNA]</scope>
    <source>
        <strain evidence="4">IN4F17</strain>
        <tissue evidence="4">Whole Body</tissue>
    </source>
</reference>
<dbReference type="CDD" id="cd01650">
    <property type="entry name" value="RT_nLTR_like"/>
    <property type="match status" value="1"/>
</dbReference>
<evidence type="ECO:0000256" key="2">
    <source>
        <dbReference type="SAM" id="MobiDB-lite"/>
    </source>
</evidence>
<dbReference type="EMBL" id="CP092884">
    <property type="protein sequence ID" value="UYV82693.1"/>
    <property type="molecule type" value="Genomic_DNA"/>
</dbReference>
<feature type="domain" description="Reverse transcriptase" evidence="3">
    <location>
        <begin position="370"/>
        <end position="639"/>
    </location>
</feature>
<dbReference type="Pfam" id="PF01498">
    <property type="entry name" value="HTH_Tnp_Tc3_2"/>
    <property type="match status" value="2"/>
</dbReference>
<dbReference type="InterPro" id="IPR005135">
    <property type="entry name" value="Endo/exonuclease/phosphatase"/>
</dbReference>
<dbReference type="InterPro" id="IPR038717">
    <property type="entry name" value="Tc1-like_DDE_dom"/>
</dbReference>
<name>A0ABY6LS81_9ARAC</name>
<dbReference type="SUPFAM" id="SSF56219">
    <property type="entry name" value="DNase I-like"/>
    <property type="match status" value="1"/>
</dbReference>
<dbReference type="Proteomes" id="UP001235939">
    <property type="component" value="Chromosome 22"/>
</dbReference>
<dbReference type="Pfam" id="PF00078">
    <property type="entry name" value="RVT_1"/>
    <property type="match status" value="1"/>
</dbReference>
<dbReference type="Pfam" id="PF13358">
    <property type="entry name" value="DDE_3"/>
    <property type="match status" value="1"/>
</dbReference>
<organism evidence="4 5">
    <name type="scientific">Cordylochernes scorpioides</name>
    <dbReference type="NCBI Taxonomy" id="51811"/>
    <lineage>
        <taxon>Eukaryota</taxon>
        <taxon>Metazoa</taxon>
        <taxon>Ecdysozoa</taxon>
        <taxon>Arthropoda</taxon>
        <taxon>Chelicerata</taxon>
        <taxon>Arachnida</taxon>
        <taxon>Pseudoscorpiones</taxon>
        <taxon>Cheliferoidea</taxon>
        <taxon>Chernetidae</taxon>
        <taxon>Cordylochernes</taxon>
    </lineage>
</organism>
<dbReference type="InterPro" id="IPR043502">
    <property type="entry name" value="DNA/RNA_pol_sf"/>
</dbReference>
<dbReference type="SUPFAM" id="SSF56672">
    <property type="entry name" value="DNA/RNA polymerases"/>
    <property type="match status" value="1"/>
</dbReference>
<dbReference type="Pfam" id="PF14529">
    <property type="entry name" value="Exo_endo_phos_2"/>
    <property type="match status" value="1"/>
</dbReference>
<feature type="region of interest" description="Disordered" evidence="2">
    <location>
        <begin position="1545"/>
        <end position="1606"/>
    </location>
</feature>
<dbReference type="InterPro" id="IPR009057">
    <property type="entry name" value="Homeodomain-like_sf"/>
</dbReference>
<dbReference type="InterPro" id="IPR000477">
    <property type="entry name" value="RT_dom"/>
</dbReference>
<accession>A0ABY6LS81</accession>
<keyword evidence="5" id="KW-1185">Reference proteome</keyword>
<dbReference type="InterPro" id="IPR002492">
    <property type="entry name" value="Transposase_Tc1-like"/>
</dbReference>
<comment type="subcellular location">
    <subcellularLocation>
        <location evidence="1">Nucleus</location>
    </subcellularLocation>
</comment>
<feature type="non-terminal residue" evidence="4">
    <location>
        <position position="1773"/>
    </location>
</feature>
<dbReference type="Gene3D" id="3.60.10.10">
    <property type="entry name" value="Endonuclease/exonuclease/phosphatase"/>
    <property type="match status" value="1"/>
</dbReference>
<dbReference type="PANTHER" id="PTHR36688:SF2">
    <property type="entry name" value="ENDONUCLEASE_EXONUCLEASE_PHOSPHATASE DOMAIN-CONTAINING PROTEIN"/>
    <property type="match status" value="1"/>
</dbReference>
<evidence type="ECO:0000259" key="3">
    <source>
        <dbReference type="PROSITE" id="PS50878"/>
    </source>
</evidence>
<dbReference type="PROSITE" id="PS50878">
    <property type="entry name" value="RT_POL"/>
    <property type="match status" value="1"/>
</dbReference>